<evidence type="ECO:0000313" key="4">
    <source>
        <dbReference type="Proteomes" id="UP000281118"/>
    </source>
</evidence>
<dbReference type="Pfam" id="PF05621">
    <property type="entry name" value="TniB"/>
    <property type="match status" value="1"/>
</dbReference>
<feature type="region of interest" description="Disordered" evidence="1">
    <location>
        <begin position="33"/>
        <end position="77"/>
    </location>
</feature>
<feature type="domain" description="AAA+ ATPase" evidence="2">
    <location>
        <begin position="127"/>
        <end position="326"/>
    </location>
</feature>
<dbReference type="Gene3D" id="3.40.50.300">
    <property type="entry name" value="P-loop containing nucleotide triphosphate hydrolases"/>
    <property type="match status" value="1"/>
</dbReference>
<dbReference type="InterPro" id="IPR027417">
    <property type="entry name" value="P-loop_NTPase"/>
</dbReference>
<evidence type="ECO:0000256" key="1">
    <source>
        <dbReference type="SAM" id="MobiDB-lite"/>
    </source>
</evidence>
<dbReference type="EMBL" id="RXFT01000019">
    <property type="protein sequence ID" value="RUR71293.1"/>
    <property type="molecule type" value="Genomic_DNA"/>
</dbReference>
<proteinExistence type="predicted"/>
<dbReference type="AlphaFoldDB" id="A0A3S0ZEH0"/>
<dbReference type="SMART" id="SM00382">
    <property type="entry name" value="AAA"/>
    <property type="match status" value="1"/>
</dbReference>
<feature type="compositionally biased region" description="Low complexity" evidence="1">
    <location>
        <begin position="49"/>
        <end position="74"/>
    </location>
</feature>
<reference evidence="3 4" key="1">
    <citation type="submission" date="2018-12" db="EMBL/GenBank/DDBJ databases">
        <title>The genome sequences of Variovorax guangxiensis DSM 27352.</title>
        <authorList>
            <person name="Gao J."/>
            <person name="Sun J."/>
        </authorList>
    </citation>
    <scope>NUCLEOTIDE SEQUENCE [LARGE SCALE GENOMIC DNA]</scope>
    <source>
        <strain evidence="3 4">DSM 27352</strain>
    </source>
</reference>
<gene>
    <name evidence="3" type="ORF">EJP67_30040</name>
</gene>
<evidence type="ECO:0000313" key="3">
    <source>
        <dbReference type="EMBL" id="RUR71293.1"/>
    </source>
</evidence>
<protein>
    <submittedName>
        <fullName evidence="3">Transposase</fullName>
    </submittedName>
</protein>
<evidence type="ECO:0000259" key="2">
    <source>
        <dbReference type="SMART" id="SM00382"/>
    </source>
</evidence>
<accession>A0A3S0ZEH0</accession>
<name>A0A3S0ZEH0_9BURK</name>
<organism evidence="3 4">
    <name type="scientific">Variovorax guangxiensis</name>
    <dbReference type="NCBI Taxonomy" id="1775474"/>
    <lineage>
        <taxon>Bacteria</taxon>
        <taxon>Pseudomonadati</taxon>
        <taxon>Pseudomonadota</taxon>
        <taxon>Betaproteobacteria</taxon>
        <taxon>Burkholderiales</taxon>
        <taxon>Comamonadaceae</taxon>
        <taxon>Variovorax</taxon>
    </lineage>
</organism>
<dbReference type="InterPro" id="IPR008868">
    <property type="entry name" value="TniB"/>
</dbReference>
<comment type="caution">
    <text evidence="3">The sequence shown here is derived from an EMBL/GenBank/DDBJ whole genome shotgun (WGS) entry which is preliminary data.</text>
</comment>
<sequence length="374" mass="41845">MLSMRRRATAGLPSCRAPHRWCLLRRRTRLRDTTLTKSSRSKRNRYCMPKKSNSPTVKSSTTNSSTPSPSKPNSLYPHLGEEALKMIDAPDAERQNAILMGSWMSLTPSVKALEFMEFLLRHPPSTRPPNLLLIGDSHSGKSTVLERFLSLHGPVVSPEAETSVVDVVVITCPPEPKIKALYMSILDALLVPYKPNAEEGAMYSQIKLIFRKVSVKVLLIDEINNTLQGPPLRQRQFRNALKNLAHDTKVRMVTAGTYDALNALTIDEQLGSRFETMYMPRWKSDKEVGTLLATMEKRIPLKKPSDLKSVAMLRLVKERAEDSLGDICSLVRNAAVKAIDTGVEQITEALINDLVWTPPSKRRRSVQPGVQLAI</sequence>
<dbReference type="SUPFAM" id="SSF52540">
    <property type="entry name" value="P-loop containing nucleoside triphosphate hydrolases"/>
    <property type="match status" value="1"/>
</dbReference>
<dbReference type="Proteomes" id="UP000281118">
    <property type="component" value="Unassembled WGS sequence"/>
</dbReference>
<dbReference type="OrthoDB" id="14765at2"/>
<dbReference type="InterPro" id="IPR003593">
    <property type="entry name" value="AAA+_ATPase"/>
</dbReference>